<evidence type="ECO:0000256" key="5">
    <source>
        <dbReference type="ARBA" id="ARBA00022694"/>
    </source>
</evidence>
<dbReference type="EC" id="2.1.1.216" evidence="7 9"/>
<comment type="catalytic activity">
    <reaction evidence="8 9">
        <text>guanosine(26) in tRNA + 2 S-adenosyl-L-methionine = N(2)-dimethylguanosine(26) in tRNA + 2 S-adenosyl-L-homocysteine + 2 H(+)</text>
        <dbReference type="Rhea" id="RHEA:43140"/>
        <dbReference type="Rhea" id="RHEA-COMP:10359"/>
        <dbReference type="Rhea" id="RHEA-COMP:10360"/>
        <dbReference type="ChEBI" id="CHEBI:15378"/>
        <dbReference type="ChEBI" id="CHEBI:57856"/>
        <dbReference type="ChEBI" id="CHEBI:59789"/>
        <dbReference type="ChEBI" id="CHEBI:74269"/>
        <dbReference type="ChEBI" id="CHEBI:74513"/>
        <dbReference type="EC" id="2.1.1.216"/>
    </reaction>
</comment>
<dbReference type="Gene3D" id="3.30.56.70">
    <property type="entry name" value="N2,N2-dimethylguanosine tRNA methyltransferase, C-terminal domain"/>
    <property type="match status" value="1"/>
</dbReference>
<dbReference type="EMBL" id="LT635764">
    <property type="protein sequence ID" value="SGZ50171.1"/>
    <property type="molecule type" value="Genomic_DNA"/>
</dbReference>
<evidence type="ECO:0000256" key="7">
    <source>
        <dbReference type="ARBA" id="ARBA00039099"/>
    </source>
</evidence>
<keyword evidence="3 9" id="KW-0808">Transferase</keyword>
<dbReference type="GO" id="GO:0160104">
    <property type="term" value="F:tRNA (guanine(26)-N2)-dimethyltransferase activity"/>
    <property type="evidence" value="ECO:0007669"/>
    <property type="project" value="UniProtKB-UniRule"/>
</dbReference>
<dbReference type="InterPro" id="IPR029063">
    <property type="entry name" value="SAM-dependent_MTases_sf"/>
</dbReference>
<dbReference type="PANTHER" id="PTHR10631">
    <property type="entry name" value="N 2 ,N 2 -DIMETHYLGUANOSINE TRNA METHYLTRANSFERASE"/>
    <property type="match status" value="1"/>
</dbReference>
<evidence type="ECO:0000256" key="10">
    <source>
        <dbReference type="SAM" id="Coils"/>
    </source>
</evidence>
<evidence type="ECO:0000256" key="1">
    <source>
        <dbReference type="ARBA" id="ARBA00022555"/>
    </source>
</evidence>
<comment type="similarity">
    <text evidence="9">Belongs to the class I-like SAM-binding methyltransferase superfamily. Trm1 family.</text>
</comment>
<evidence type="ECO:0000313" key="13">
    <source>
        <dbReference type="Proteomes" id="UP000182259"/>
    </source>
</evidence>
<evidence type="ECO:0000256" key="2">
    <source>
        <dbReference type="ARBA" id="ARBA00022603"/>
    </source>
</evidence>
<dbReference type="InterPro" id="IPR002905">
    <property type="entry name" value="Trm1"/>
</dbReference>
<name>A0A1L0BGE0_9ASCO</name>
<evidence type="ECO:0000256" key="6">
    <source>
        <dbReference type="ARBA" id="ARBA00022884"/>
    </source>
</evidence>
<evidence type="ECO:0000256" key="9">
    <source>
        <dbReference type="PROSITE-ProRule" id="PRU00958"/>
    </source>
</evidence>
<keyword evidence="6 9" id="KW-0694">RNA-binding</keyword>
<keyword evidence="10" id="KW-0175">Coiled coil</keyword>
<dbReference type="GO" id="GO:0002940">
    <property type="term" value="P:tRNA N2-guanine methylation"/>
    <property type="evidence" value="ECO:0007669"/>
    <property type="project" value="TreeGrafter"/>
</dbReference>
<dbReference type="GO" id="GO:0000049">
    <property type="term" value="F:tRNA binding"/>
    <property type="evidence" value="ECO:0007669"/>
    <property type="project" value="UniProtKB-UniRule"/>
</dbReference>
<feature type="coiled-coil region" evidence="10">
    <location>
        <begin position="481"/>
        <end position="517"/>
    </location>
</feature>
<sequence>MFKAFIKNFTKSGRMSINIEDFNVVKEGRATILAPKQDKVFYNHIQQFNRDLSVMAIKAWLEQYKTSKEGTKELRGKRRKLNKDGSGETKQDTEGSKEESKEESKNEVSDAPKETKDSKSEPSIDSTPFIRILEALSATGLRAIRYGHEIPNVSRIVANDLLAEAVKSINRSAEYNGLQEKVVGHQGDAIKYMGSISDSEKFHAIDLDPYGTAAPFIDSAVQLVKDNGLLLVTCTDAGVLAGNGYPEKCFALYGGNNFGNTDMGLEANHEAGIRLILGTIASAAARYKKCIEPVLSLSIDYYFRVFVRITTSPIEVKKLASNTMLAYHCVGCGHTVDQRLGRITDKKFQTPRIAQIPGENCTYCERPYHLAGPMWGGQLHDQEFIDSVLAINSKASSEVYGTRERIKGMLTLAKNELETPFYFNLNQLLSFMKAPPMAIDDFAKAIGNLGYKVSLTHAKKNCVKTNAPWESVLQVATAWLKKSNEKLVAEYQRKIEKENDEAKKEKLRQKIETLSKDLSNNPNLTSGMVGYKILETVAKADVDFETVNAESDKITKLRKLKMVRYQENPTKNWGPKSRPSNK</sequence>
<dbReference type="NCBIfam" id="TIGR00308">
    <property type="entry name" value="TRM1"/>
    <property type="match status" value="1"/>
</dbReference>
<dbReference type="Gene3D" id="3.40.50.150">
    <property type="entry name" value="Vaccinia Virus protein VP39"/>
    <property type="match status" value="1"/>
</dbReference>
<protein>
    <recommendedName>
        <fullName evidence="7 9">tRNA (guanine(26)-N(2))-dimethyltransferase</fullName>
        <ecNumber evidence="7 9">2.1.1.216</ecNumber>
    </recommendedName>
</protein>
<dbReference type="AlphaFoldDB" id="A0A1L0BGE0"/>
<evidence type="ECO:0000256" key="11">
    <source>
        <dbReference type="SAM" id="MobiDB-lite"/>
    </source>
</evidence>
<dbReference type="GO" id="GO:0005634">
    <property type="term" value="C:nucleus"/>
    <property type="evidence" value="ECO:0007669"/>
    <property type="project" value="TreeGrafter"/>
</dbReference>
<proteinExistence type="inferred from homology"/>
<accession>A0A1L0BGE0</accession>
<organism evidence="12 13">
    <name type="scientific">Sungouiella intermedia</name>
    <dbReference type="NCBI Taxonomy" id="45354"/>
    <lineage>
        <taxon>Eukaryota</taxon>
        <taxon>Fungi</taxon>
        <taxon>Dikarya</taxon>
        <taxon>Ascomycota</taxon>
        <taxon>Saccharomycotina</taxon>
        <taxon>Pichiomycetes</taxon>
        <taxon>Metschnikowiaceae</taxon>
        <taxon>Sungouiella</taxon>
    </lineage>
</organism>
<dbReference type="PROSITE" id="PS51626">
    <property type="entry name" value="SAM_MT_TRM1"/>
    <property type="match status" value="1"/>
</dbReference>
<dbReference type="Proteomes" id="UP000182259">
    <property type="component" value="Chromosome I"/>
</dbReference>
<reference evidence="12 13" key="1">
    <citation type="submission" date="2016-10" db="EMBL/GenBank/DDBJ databases">
        <authorList>
            <person name="de Groot N.N."/>
        </authorList>
    </citation>
    <scope>NUCLEOTIDE SEQUENCE [LARGE SCALE GENOMIC DNA]</scope>
    <source>
        <strain evidence="12 13">PYCC 4715</strain>
    </source>
</reference>
<gene>
    <name evidence="12" type="ORF">SAMEA4029009_CIC11G00000000145</name>
</gene>
<evidence type="ECO:0000256" key="8">
    <source>
        <dbReference type="ARBA" id="ARBA00051897"/>
    </source>
</evidence>
<dbReference type="InterPro" id="IPR042296">
    <property type="entry name" value="tRNA_met_Trm1_C"/>
</dbReference>
<dbReference type="FunFam" id="3.30.56.70:FF:000001">
    <property type="entry name" value="tRNA (guanine(26)-N(2))-dimethyltransferase"/>
    <property type="match status" value="1"/>
</dbReference>
<keyword evidence="4 9" id="KW-0949">S-adenosyl-L-methionine</keyword>
<dbReference type="SUPFAM" id="SSF53335">
    <property type="entry name" value="S-adenosyl-L-methionine-dependent methyltransferases"/>
    <property type="match status" value="1"/>
</dbReference>
<keyword evidence="2 9" id="KW-0489">Methyltransferase</keyword>
<keyword evidence="5 9" id="KW-0819">tRNA processing</keyword>
<evidence type="ECO:0000313" key="12">
    <source>
        <dbReference type="EMBL" id="SGZ50171.1"/>
    </source>
</evidence>
<feature type="compositionally biased region" description="Basic and acidic residues" evidence="11">
    <location>
        <begin position="82"/>
        <end position="122"/>
    </location>
</feature>
<dbReference type="Pfam" id="PF02005">
    <property type="entry name" value="TRM"/>
    <property type="match status" value="1"/>
</dbReference>
<evidence type="ECO:0000256" key="3">
    <source>
        <dbReference type="ARBA" id="ARBA00022679"/>
    </source>
</evidence>
<evidence type="ECO:0000256" key="4">
    <source>
        <dbReference type="ARBA" id="ARBA00022691"/>
    </source>
</evidence>
<feature type="region of interest" description="Disordered" evidence="11">
    <location>
        <begin position="71"/>
        <end position="124"/>
    </location>
</feature>
<dbReference type="PANTHER" id="PTHR10631:SF3">
    <property type="entry name" value="TRNA (GUANINE(26)-N(2))-DIMETHYLTRANSFERASE"/>
    <property type="match status" value="1"/>
</dbReference>
<keyword evidence="1 9" id="KW-0820">tRNA-binding</keyword>